<dbReference type="InterPro" id="IPR042559">
    <property type="entry name" value="Gln-tRNA-synth_Ib_RNA-bd_N_2"/>
</dbReference>
<dbReference type="PRINTS" id="PR00987">
    <property type="entry name" value="TRNASYNTHGLU"/>
</dbReference>
<dbReference type="AlphaFoldDB" id="A0A0D2WL53"/>
<reference evidence="17" key="1">
    <citation type="submission" date="2011-02" db="EMBL/GenBank/DDBJ databases">
        <title>The Genome Sequence of Capsaspora owczarzaki ATCC 30864.</title>
        <authorList>
            <person name="Russ C."/>
            <person name="Cuomo C."/>
            <person name="Burger G."/>
            <person name="Gray M.W."/>
            <person name="Holland P.W.H."/>
            <person name="King N."/>
            <person name="Lang F.B.F."/>
            <person name="Roger A.J."/>
            <person name="Ruiz-Trillo I."/>
            <person name="Young S.K."/>
            <person name="Zeng Q."/>
            <person name="Gargeya S."/>
            <person name="Alvarado L."/>
            <person name="Berlin A."/>
            <person name="Chapman S.B."/>
            <person name="Chen Z."/>
            <person name="Freedman E."/>
            <person name="Gellesch M."/>
            <person name="Goldberg J."/>
            <person name="Griggs A."/>
            <person name="Gujja S."/>
            <person name="Heilman E."/>
            <person name="Heiman D."/>
            <person name="Howarth C."/>
            <person name="Mehta T."/>
            <person name="Neiman D."/>
            <person name="Pearson M."/>
            <person name="Roberts A."/>
            <person name="Saif S."/>
            <person name="Shea T."/>
            <person name="Shenoy N."/>
            <person name="Sisk P."/>
            <person name="Stolte C."/>
            <person name="Sykes S."/>
            <person name="White J."/>
            <person name="Yandava C."/>
            <person name="Haas B."/>
            <person name="Nusbaum C."/>
            <person name="Birren B."/>
        </authorList>
    </citation>
    <scope>NUCLEOTIDE SEQUENCE</scope>
    <source>
        <strain evidence="17">ATCC 30864</strain>
    </source>
</reference>
<dbReference type="FunFam" id="1.10.10.2420:FF:000001">
    <property type="entry name" value="Glutamine--tRNA ligase cytoplasmic"/>
    <property type="match status" value="1"/>
</dbReference>
<dbReference type="GO" id="GO:0004819">
    <property type="term" value="F:glutamine-tRNA ligase activity"/>
    <property type="evidence" value="ECO:0007669"/>
    <property type="project" value="UniProtKB-EC"/>
</dbReference>
<evidence type="ECO:0000259" key="15">
    <source>
        <dbReference type="Pfam" id="PF20974"/>
    </source>
</evidence>
<dbReference type="OrthoDB" id="10250478at2759"/>
<name>A0A0D2WL53_CAPO3</name>
<dbReference type="InterPro" id="IPR020056">
    <property type="entry name" value="Rbsml_bL25/Gln-tRNA_synth_N"/>
</dbReference>
<dbReference type="GO" id="GO:0005524">
    <property type="term" value="F:ATP binding"/>
    <property type="evidence" value="ECO:0007669"/>
    <property type="project" value="UniProtKB-KW"/>
</dbReference>
<keyword evidence="4 10" id="KW-0547">Nucleotide-binding</keyword>
<dbReference type="InterPro" id="IPR049437">
    <property type="entry name" value="tRNA-synt_1c_C2"/>
</dbReference>
<evidence type="ECO:0000259" key="12">
    <source>
        <dbReference type="Pfam" id="PF03950"/>
    </source>
</evidence>
<keyword evidence="5 10" id="KW-0067">ATP-binding</keyword>
<dbReference type="Pfam" id="PF03950">
    <property type="entry name" value="tRNA-synt_1c_C"/>
    <property type="match status" value="1"/>
</dbReference>
<comment type="similarity">
    <text evidence="1 10">Belongs to the class-I aminoacyl-tRNA synthetase family.</text>
</comment>
<dbReference type="InterPro" id="IPR042558">
    <property type="entry name" value="Gln-tRNA-synth_Ib_RNA-bd_N_1"/>
</dbReference>
<dbReference type="PANTHER" id="PTHR43097:SF4">
    <property type="entry name" value="GLUTAMINE--TRNA LIGASE"/>
    <property type="match status" value="1"/>
</dbReference>
<evidence type="ECO:0000256" key="5">
    <source>
        <dbReference type="ARBA" id="ARBA00022840"/>
    </source>
</evidence>
<dbReference type="GO" id="GO:0017101">
    <property type="term" value="C:aminoacyl-tRNA synthetase multienzyme complex"/>
    <property type="evidence" value="ECO:0007669"/>
    <property type="project" value="TreeGrafter"/>
</dbReference>
<evidence type="ECO:0000259" key="11">
    <source>
        <dbReference type="Pfam" id="PF00749"/>
    </source>
</evidence>
<dbReference type="InterPro" id="IPR020058">
    <property type="entry name" value="Glu/Gln-tRNA-synth_Ib_cat-dom"/>
</dbReference>
<dbReference type="InterPro" id="IPR014729">
    <property type="entry name" value="Rossmann-like_a/b/a_fold"/>
</dbReference>
<dbReference type="InterPro" id="IPR001412">
    <property type="entry name" value="aa-tRNA-synth_I_CS"/>
</dbReference>
<evidence type="ECO:0000256" key="6">
    <source>
        <dbReference type="ARBA" id="ARBA00022917"/>
    </source>
</evidence>
<evidence type="ECO:0000256" key="7">
    <source>
        <dbReference type="ARBA" id="ARBA00023146"/>
    </source>
</evidence>
<dbReference type="Pfam" id="PF00749">
    <property type="entry name" value="tRNA-synt_1c"/>
    <property type="match status" value="1"/>
</dbReference>
<dbReference type="STRING" id="595528.A0A0D2WL53"/>
<gene>
    <name evidence="16" type="ORF">CAOG_002379</name>
</gene>
<dbReference type="SUPFAM" id="SSF50715">
    <property type="entry name" value="Ribosomal protein L25-like"/>
    <property type="match status" value="1"/>
</dbReference>
<keyword evidence="3 10" id="KW-0436">Ligase</keyword>
<organism evidence="16 17">
    <name type="scientific">Capsaspora owczarzaki (strain ATCC 30864)</name>
    <dbReference type="NCBI Taxonomy" id="595528"/>
    <lineage>
        <taxon>Eukaryota</taxon>
        <taxon>Filasterea</taxon>
        <taxon>Capsaspora</taxon>
    </lineage>
</organism>
<feature type="domain" description="tRNA synthetases class I (E and Q) anti-codon binding" evidence="15">
    <location>
        <begin position="710"/>
        <end position="794"/>
    </location>
</feature>
<evidence type="ECO:0000313" key="16">
    <source>
        <dbReference type="EMBL" id="KJE91215.1"/>
    </source>
</evidence>
<dbReference type="Gene3D" id="1.10.8.1290">
    <property type="entry name" value="Glutaminyl-tRNA synthetase, non-specific RNA binding region part 1, domain 1"/>
    <property type="match status" value="1"/>
</dbReference>
<dbReference type="CDD" id="cd00807">
    <property type="entry name" value="GlnRS_core"/>
    <property type="match status" value="1"/>
</dbReference>
<dbReference type="InterPro" id="IPR000924">
    <property type="entry name" value="Glu/Gln-tRNA-synth"/>
</dbReference>
<dbReference type="PhylomeDB" id="A0A0D2WL53"/>
<dbReference type="Gene3D" id="2.40.240.10">
    <property type="entry name" value="Ribosomal Protein L25, Chain P"/>
    <property type="match status" value="2"/>
</dbReference>
<dbReference type="FunFam" id="3.40.50.620:FF:000037">
    <property type="entry name" value="Glutamine--tRNA ligase cytoplasmic"/>
    <property type="match status" value="1"/>
</dbReference>
<dbReference type="Proteomes" id="UP000008743">
    <property type="component" value="Unassembled WGS sequence"/>
</dbReference>
<dbReference type="Pfam" id="PF04557">
    <property type="entry name" value="tRNA_synt_1c_R2"/>
    <property type="match status" value="1"/>
</dbReference>
<dbReference type="FunCoup" id="A0A0D2WL53">
    <property type="interactions" value="751"/>
</dbReference>
<feature type="domain" description="Glutamyl/glutaminyl-tRNA synthetase class Ib anti-codon binding" evidence="12">
    <location>
        <begin position="576"/>
        <end position="695"/>
    </location>
</feature>
<dbReference type="GO" id="GO:0006425">
    <property type="term" value="P:glutaminyl-tRNA aminoacylation"/>
    <property type="evidence" value="ECO:0007669"/>
    <property type="project" value="InterPro"/>
</dbReference>
<dbReference type="GO" id="GO:0005829">
    <property type="term" value="C:cytosol"/>
    <property type="evidence" value="ECO:0007669"/>
    <property type="project" value="TreeGrafter"/>
</dbReference>
<dbReference type="Pfam" id="PF04558">
    <property type="entry name" value="tRNA_synt_1c_R1"/>
    <property type="match status" value="1"/>
</dbReference>
<dbReference type="NCBIfam" id="TIGR00440">
    <property type="entry name" value="glnS"/>
    <property type="match status" value="1"/>
</dbReference>
<dbReference type="EC" id="6.1.1.18" evidence="2"/>
<keyword evidence="17" id="KW-1185">Reference proteome</keyword>
<keyword evidence="6 10" id="KW-0648">Protein biosynthesis</keyword>
<dbReference type="PROSITE" id="PS00178">
    <property type="entry name" value="AA_TRNA_LIGASE_I"/>
    <property type="match status" value="1"/>
</dbReference>
<dbReference type="Gene3D" id="1.10.10.2420">
    <property type="match status" value="1"/>
</dbReference>
<sequence length="817" mass="89915">MSDPLVALMVASGVPSVSAEETARNTKLAAQVKAAFETARAFAPSADTVLNGTLVLATATRFPSTGSEDQRKTVLSYIARGKITREIQLAAALAFIKENPAKAIDEASFDSIVGVGIAPTPAEIKDAVAALITQVKADLVAQRYRFNFGTLFAELRKHPRLKWADGPVVKEQVDAAVLATLGPKTDADNAKVKAPAKTAEPAAAAAAAAASTSASSTSTTNKADAVATGPLTEQQIAGAFLHFHKVGENYKTENYVVTPKTDELLKKHVAKINGKVHTRFPPEPNGILHIGHAKAMHINFTFARVNGGKCIFRYDDTNPEKEEERFFVGIRQMVDWLGHKPAAVTHTSDYFQELYDLAVELIKRNHAYACHQTEAEVRDNLPSKYRDRPIEESLIVFEDMRKGKYDEGKATLRMKHTMEDGKIDPVAYRIKFHPHFKTNDKWCIYPTYDYSHCLIDSMENITHSMCTKEFQNRRMSYYWLCNALDQYCPVQWEYGRLNMNYTVMSKRKIQKLIELNIVRDWDDPRLFTLMGLRRRGFPAAAINDFCARLGVTMASATVDPQLLESCVRDELNFSVDRVMATLEPLKIVIDNYDELTLTTSTLPAGAKEAVSVAVPAKGTNAIEVLRIPGDASKGLRSVPVGKTMFIDRSDFREANEAGFRRLTPTQPVALKYCSLLITLASIERDAAGNPTVLHVTGAPVTAANKPKAFITWVADVPASAGLASSARTVELRIVNQLFLHKNPEDKETVPGGWLSDVNPNSLVVLKGTAVDAGAAAAKIGDCFQFERFGFFVVDTDTTDKHLVFNQIVTLKEDSGKN</sequence>
<dbReference type="OMA" id="FAWRIMG"/>
<evidence type="ECO:0000313" key="17">
    <source>
        <dbReference type="Proteomes" id="UP000008743"/>
    </source>
</evidence>
<dbReference type="Gene3D" id="3.40.50.620">
    <property type="entry name" value="HUPs"/>
    <property type="match status" value="1"/>
</dbReference>
<keyword evidence="7 10" id="KW-0030">Aminoacyl-tRNA synthetase</keyword>
<dbReference type="InterPro" id="IPR011035">
    <property type="entry name" value="Ribosomal_bL25/Gln-tRNA_synth"/>
</dbReference>
<dbReference type="InterPro" id="IPR004514">
    <property type="entry name" value="Gln-tRNA-synth"/>
</dbReference>
<dbReference type="InParanoid" id="A0A0D2WL53"/>
<feature type="domain" description="Glutaminyl-tRNA synthetase class Ib non-specific RNA-binding" evidence="14">
    <location>
        <begin position="4"/>
        <end position="166"/>
    </location>
</feature>
<dbReference type="eggNOG" id="KOG1148">
    <property type="taxonomic scope" value="Eukaryota"/>
</dbReference>
<evidence type="ECO:0000256" key="10">
    <source>
        <dbReference type="RuleBase" id="RU363037"/>
    </source>
</evidence>
<dbReference type="SUPFAM" id="SSF52374">
    <property type="entry name" value="Nucleotidylyl transferase"/>
    <property type="match status" value="1"/>
</dbReference>
<dbReference type="InterPro" id="IPR020059">
    <property type="entry name" value="Glu/Gln-tRNA-synth_Ib_codon-bd"/>
</dbReference>
<dbReference type="InterPro" id="IPR007639">
    <property type="entry name" value="Gln-tRNA-synth_Ib_RNA-bd_N"/>
</dbReference>
<dbReference type="RefSeq" id="XP_004349129.1">
    <property type="nucleotide sequence ID" value="XM_004349079.2"/>
</dbReference>
<dbReference type="PANTHER" id="PTHR43097">
    <property type="entry name" value="GLUTAMINE-TRNA LIGASE"/>
    <property type="match status" value="1"/>
</dbReference>
<evidence type="ECO:0000256" key="2">
    <source>
        <dbReference type="ARBA" id="ARBA00012836"/>
    </source>
</evidence>
<evidence type="ECO:0000256" key="1">
    <source>
        <dbReference type="ARBA" id="ARBA00005594"/>
    </source>
</evidence>
<evidence type="ECO:0000256" key="4">
    <source>
        <dbReference type="ARBA" id="ARBA00022741"/>
    </source>
</evidence>
<proteinExistence type="inferred from homology"/>
<protein>
    <recommendedName>
        <fullName evidence="2">glutamine--tRNA ligase</fullName>
        <ecNumber evidence="2">6.1.1.18</ecNumber>
    </recommendedName>
    <alternativeName>
        <fullName evidence="8">Glutaminyl-tRNA synthetase</fullName>
    </alternativeName>
</protein>
<dbReference type="EMBL" id="KE346362">
    <property type="protein sequence ID" value="KJE91215.1"/>
    <property type="molecule type" value="Genomic_DNA"/>
</dbReference>
<dbReference type="Pfam" id="PF20974">
    <property type="entry name" value="tRNA-synt_1c_C2"/>
    <property type="match status" value="1"/>
</dbReference>
<accession>A0A0D2WL53</accession>
<feature type="domain" description="Glutamyl/glutaminyl-tRNA synthetase class Ib catalytic" evidence="11">
    <location>
        <begin position="275"/>
        <end position="572"/>
    </location>
</feature>
<dbReference type="InterPro" id="IPR007638">
    <property type="entry name" value="Gln-tRNA-synth_Ib_RNA-bd_2"/>
</dbReference>
<evidence type="ECO:0000256" key="9">
    <source>
        <dbReference type="ARBA" id="ARBA00048270"/>
    </source>
</evidence>
<evidence type="ECO:0000259" key="14">
    <source>
        <dbReference type="Pfam" id="PF04558"/>
    </source>
</evidence>
<evidence type="ECO:0000256" key="3">
    <source>
        <dbReference type="ARBA" id="ARBA00022598"/>
    </source>
</evidence>
<evidence type="ECO:0000259" key="13">
    <source>
        <dbReference type="Pfam" id="PF04557"/>
    </source>
</evidence>
<dbReference type="InterPro" id="IPR050132">
    <property type="entry name" value="Gln/Glu-tRNA_Ligase"/>
</dbReference>
<comment type="catalytic activity">
    <reaction evidence="9">
        <text>tRNA(Gln) + L-glutamine + ATP = L-glutaminyl-tRNA(Gln) + AMP + diphosphate</text>
        <dbReference type="Rhea" id="RHEA:20121"/>
        <dbReference type="Rhea" id="RHEA-COMP:9662"/>
        <dbReference type="Rhea" id="RHEA-COMP:9681"/>
        <dbReference type="ChEBI" id="CHEBI:30616"/>
        <dbReference type="ChEBI" id="CHEBI:33019"/>
        <dbReference type="ChEBI" id="CHEBI:58359"/>
        <dbReference type="ChEBI" id="CHEBI:78442"/>
        <dbReference type="ChEBI" id="CHEBI:78521"/>
        <dbReference type="ChEBI" id="CHEBI:456215"/>
        <dbReference type="EC" id="6.1.1.18"/>
    </reaction>
</comment>
<evidence type="ECO:0000256" key="8">
    <source>
        <dbReference type="ARBA" id="ARBA00030466"/>
    </source>
</evidence>
<feature type="domain" description="Glutaminyl-tRNA synthetase class Ib non-specific RNA-binding" evidence="13">
    <location>
        <begin position="169"/>
        <end position="266"/>
    </location>
</feature>